<reference evidence="2 3" key="1">
    <citation type="journal article" date="2014" name="Int. J. Syst. Evol. Microbiol.">
        <title>Complete genome sequence of Corynebacterium casei LMG S-19264T (=DSM 44701T), isolated from a smear-ripened cheese.</title>
        <authorList>
            <consortium name="US DOE Joint Genome Institute (JGI-PGF)"/>
            <person name="Walter F."/>
            <person name="Albersmeier A."/>
            <person name="Kalinowski J."/>
            <person name="Ruckert C."/>
        </authorList>
    </citation>
    <scope>NUCLEOTIDE SEQUENCE [LARGE SCALE GENOMIC DNA]</scope>
    <source>
        <strain evidence="2 3">KCTC 19473</strain>
    </source>
</reference>
<dbReference type="EMBL" id="BMXL01000058">
    <property type="protein sequence ID" value="GHD37789.1"/>
    <property type="molecule type" value="Genomic_DNA"/>
</dbReference>
<keyword evidence="1" id="KW-0472">Membrane</keyword>
<evidence type="ECO:0000313" key="2">
    <source>
        <dbReference type="EMBL" id="GHD37789.1"/>
    </source>
</evidence>
<feature type="transmembrane region" description="Helical" evidence="1">
    <location>
        <begin position="6"/>
        <end position="30"/>
    </location>
</feature>
<evidence type="ECO:0000256" key="1">
    <source>
        <dbReference type="SAM" id="Phobius"/>
    </source>
</evidence>
<dbReference type="AlphaFoldDB" id="A0A918XLB0"/>
<proteinExistence type="predicted"/>
<comment type="caution">
    <text evidence="2">The sequence shown here is derived from an EMBL/GenBank/DDBJ whole genome shotgun (WGS) entry which is preliminary data.</text>
</comment>
<sequence length="72" mass="8111">MGTHILIGTLVLALTCFAIGILAGAPDLIGRRRRDSRHLREDSPRIVARPERPVIYPDLIERPERADMQIDP</sequence>
<keyword evidence="1" id="KW-0812">Transmembrane</keyword>
<organism evidence="2 3">
    <name type="scientific">Nocardiopsis kunsanensis</name>
    <dbReference type="NCBI Taxonomy" id="141693"/>
    <lineage>
        <taxon>Bacteria</taxon>
        <taxon>Bacillati</taxon>
        <taxon>Actinomycetota</taxon>
        <taxon>Actinomycetes</taxon>
        <taxon>Streptosporangiales</taxon>
        <taxon>Nocardiopsidaceae</taxon>
        <taxon>Nocardiopsis</taxon>
    </lineage>
</organism>
<gene>
    <name evidence="2" type="ORF">GCM10007147_45990</name>
</gene>
<protein>
    <submittedName>
        <fullName evidence="2">Uncharacterized protein</fullName>
    </submittedName>
</protein>
<keyword evidence="3" id="KW-1185">Reference proteome</keyword>
<keyword evidence="1" id="KW-1133">Transmembrane helix</keyword>
<dbReference type="RefSeq" id="WP_193518764.1">
    <property type="nucleotide sequence ID" value="NZ_BMXL01000058.1"/>
</dbReference>
<accession>A0A918XLB0</accession>
<name>A0A918XLB0_9ACTN</name>
<evidence type="ECO:0000313" key="3">
    <source>
        <dbReference type="Proteomes" id="UP000654947"/>
    </source>
</evidence>
<dbReference type="Proteomes" id="UP000654947">
    <property type="component" value="Unassembled WGS sequence"/>
</dbReference>